<reference evidence="2 3" key="1">
    <citation type="journal article" date="2016" name="Nat. Commun.">
        <title>Thousands of microbial genomes shed light on interconnected biogeochemical processes in an aquifer system.</title>
        <authorList>
            <person name="Anantharaman K."/>
            <person name="Brown C.T."/>
            <person name="Hug L.A."/>
            <person name="Sharon I."/>
            <person name="Castelle C.J."/>
            <person name="Probst A.J."/>
            <person name="Thomas B.C."/>
            <person name="Singh A."/>
            <person name="Wilkins M.J."/>
            <person name="Karaoz U."/>
            <person name="Brodie E.L."/>
            <person name="Williams K.H."/>
            <person name="Hubbard S.S."/>
            <person name="Banfield J.F."/>
        </authorList>
    </citation>
    <scope>NUCLEOTIDE SEQUENCE [LARGE SCALE GENOMIC DNA]</scope>
    <source>
        <strain evidence="3">RIFCSPLOWO2_12_FULL_64_10</strain>
    </source>
</reference>
<proteinExistence type="predicted"/>
<dbReference type="Gene3D" id="1.10.8.60">
    <property type="match status" value="1"/>
</dbReference>
<dbReference type="EMBL" id="MFKF01000291">
    <property type="protein sequence ID" value="OGG46646.1"/>
    <property type="molecule type" value="Genomic_DNA"/>
</dbReference>
<dbReference type="Pfam" id="PF00004">
    <property type="entry name" value="AAA"/>
    <property type="match status" value="1"/>
</dbReference>
<evidence type="ECO:0000259" key="1">
    <source>
        <dbReference type="SMART" id="SM00382"/>
    </source>
</evidence>
<dbReference type="Proteomes" id="UP000178606">
    <property type="component" value="Unassembled WGS sequence"/>
</dbReference>
<dbReference type="GO" id="GO:0016887">
    <property type="term" value="F:ATP hydrolysis activity"/>
    <property type="evidence" value="ECO:0007669"/>
    <property type="project" value="InterPro"/>
</dbReference>
<dbReference type="PANTHER" id="PTHR23074">
    <property type="entry name" value="AAA DOMAIN-CONTAINING"/>
    <property type="match status" value="1"/>
</dbReference>
<dbReference type="InterPro" id="IPR050304">
    <property type="entry name" value="MT-severing_AAA_ATPase"/>
</dbReference>
<evidence type="ECO:0000313" key="3">
    <source>
        <dbReference type="Proteomes" id="UP000178606"/>
    </source>
</evidence>
<feature type="domain" description="AAA+ ATPase" evidence="1">
    <location>
        <begin position="52"/>
        <end position="192"/>
    </location>
</feature>
<dbReference type="InterPro" id="IPR027417">
    <property type="entry name" value="P-loop_NTPase"/>
</dbReference>
<evidence type="ECO:0000313" key="2">
    <source>
        <dbReference type="EMBL" id="OGG46646.1"/>
    </source>
</evidence>
<comment type="caution">
    <text evidence="2">The sequence shown here is derived from an EMBL/GenBank/DDBJ whole genome shotgun (WGS) entry which is preliminary data.</text>
</comment>
<protein>
    <recommendedName>
        <fullName evidence="1">AAA+ ATPase domain-containing protein</fullName>
    </recommendedName>
</protein>
<dbReference type="PANTHER" id="PTHR23074:SF83">
    <property type="entry name" value="VACUOLAR PROTEIN SORTING-ASSOCIATED PROTEIN 4A"/>
    <property type="match status" value="1"/>
</dbReference>
<dbReference type="InterPro" id="IPR003593">
    <property type="entry name" value="AAA+_ATPase"/>
</dbReference>
<organism evidence="2 3">
    <name type="scientific">Handelsmanbacteria sp. (strain RIFCSPLOWO2_12_FULL_64_10)</name>
    <dbReference type="NCBI Taxonomy" id="1817868"/>
    <lineage>
        <taxon>Bacteria</taxon>
        <taxon>Candidatus Handelsmaniibacteriota</taxon>
    </lineage>
</organism>
<accession>A0A1F6CBT7</accession>
<dbReference type="AlphaFoldDB" id="A0A1F6CBT7"/>
<sequence>MQHDLLQAARTFRRQVAVGWDDVAGLDDAKHSLASALALMLAQPPPGARNDPVLRILLYGAPGTGKTLLAAAVSTLFRLDPSKPASFYAVKIPELRDPQTVTALFDVLRQDVPAVSFYDEVEAIALRRGSDMDQDSAQRKLLSTFLSELDGFGNKGVERPWILHIAATNRPWDLDEAILSRFTLHVYVPLPDDALRRRIVEMHLARNGYALTDGLDWKTLLDKTDRFSGRELETLTQQVVARMIRQENPGLEELAVRDPARLRQTRLVARPLVLDDFLRILEQMNPLTSPAYERRYLKWARSPFAAAG</sequence>
<dbReference type="SMART" id="SM00382">
    <property type="entry name" value="AAA"/>
    <property type="match status" value="1"/>
</dbReference>
<dbReference type="GO" id="GO:0005524">
    <property type="term" value="F:ATP binding"/>
    <property type="evidence" value="ECO:0007669"/>
    <property type="project" value="InterPro"/>
</dbReference>
<name>A0A1F6CBT7_HANXR</name>
<dbReference type="Gene3D" id="3.40.50.300">
    <property type="entry name" value="P-loop containing nucleotide triphosphate hydrolases"/>
    <property type="match status" value="1"/>
</dbReference>
<dbReference type="InterPro" id="IPR003959">
    <property type="entry name" value="ATPase_AAA_core"/>
</dbReference>
<gene>
    <name evidence="2" type="ORF">A3F84_29455</name>
</gene>
<dbReference type="SUPFAM" id="SSF52540">
    <property type="entry name" value="P-loop containing nucleoside triphosphate hydrolases"/>
    <property type="match status" value="1"/>
</dbReference>